<evidence type="ECO:0000256" key="4">
    <source>
        <dbReference type="ARBA" id="ARBA00022502"/>
    </source>
</evidence>
<feature type="transmembrane region" description="Helical" evidence="9">
    <location>
        <begin position="386"/>
        <end position="409"/>
    </location>
</feature>
<evidence type="ECO:0000313" key="10">
    <source>
        <dbReference type="EMBL" id="CED82148.1"/>
    </source>
</evidence>
<sequence>MLSYRPLAFASNLSVKNHLVLAALLRLVFFAFLPGFVLAFLGSRPELSTPLTSFRRLREGLFLWASGQDPYDGGVFNHSPIYLYLFSTCASFPAFTSLYFIAADVSVAWALSSIWRIRSSSTTTSSERRNQNWSAVISFLYLWNPHTLLMCLAKSTAAIDNALVVLSIYYAVVHRPTASLLFLALSTLTSVYPALLLPFIVMILLDSTPVLRLKTDQHRTSRTVRRSIKLITTYALLLTGVSAALRGITGSWESVMKGPSIILGIKDLTPNVGLSWYFFTEMFDHFRPFFTMVFQAHLAIYVAPLAFAFHSDPLFGLLCQSFLISTLKTYPTVGDTALSASFLPLFPAIFPRISYSVVIIGLHVYSSVLFPLLDFLWLHAGSANANFFYAAGLVYGLGNVLLSVGVIWAGRTVEFEQSRGIMDKSRWKVIQVVD</sequence>
<feature type="transmembrane region" description="Helical" evidence="9">
    <location>
        <begin position="286"/>
        <end position="309"/>
    </location>
</feature>
<keyword evidence="5 9" id="KW-0812">Transmembrane</keyword>
<evidence type="ECO:0000256" key="7">
    <source>
        <dbReference type="ARBA" id="ARBA00022989"/>
    </source>
</evidence>
<evidence type="ECO:0000256" key="6">
    <source>
        <dbReference type="ARBA" id="ARBA00022824"/>
    </source>
</evidence>
<keyword evidence="8 9" id="KW-0472">Membrane</keyword>
<dbReference type="PANTHER" id="PTHR13121:SF0">
    <property type="entry name" value="PHOSPHATIDYLINOSITOL GLYCAN ANCHOR BIOSYNTHESIS CLASS U PROTEIN"/>
    <property type="match status" value="1"/>
</dbReference>
<proteinExistence type="inferred from homology"/>
<comment type="pathway">
    <text evidence="2">Glycolipid biosynthesis; glycosylphosphatidylinositol-anchor biosynthesis.</text>
</comment>
<dbReference type="GO" id="GO:0006506">
    <property type="term" value="P:GPI anchor biosynthetic process"/>
    <property type="evidence" value="ECO:0007669"/>
    <property type="project" value="UniProtKB-UniPathway"/>
</dbReference>
<feature type="transmembrane region" description="Helical" evidence="9">
    <location>
        <begin position="226"/>
        <end position="248"/>
    </location>
</feature>
<dbReference type="PANTHER" id="PTHR13121">
    <property type="entry name" value="GPI TRANSAMIDASE COMPONENT PIG-U"/>
    <property type="match status" value="1"/>
</dbReference>
<feature type="transmembrane region" description="Helical" evidence="9">
    <location>
        <begin position="178"/>
        <end position="205"/>
    </location>
</feature>
<protein>
    <submittedName>
        <fullName evidence="10">Major facilitator superfamily permease-Cdc91p</fullName>
    </submittedName>
</protein>
<accession>A0A0F7SPU5</accession>
<keyword evidence="6" id="KW-0256">Endoplasmic reticulum</keyword>
<dbReference type="EMBL" id="LN483124">
    <property type="protein sequence ID" value="CED82148.1"/>
    <property type="molecule type" value="Genomic_DNA"/>
</dbReference>
<keyword evidence="4" id="KW-0337">GPI-anchor biosynthesis</keyword>
<evidence type="ECO:0000256" key="3">
    <source>
        <dbReference type="ARBA" id="ARBA00010026"/>
    </source>
</evidence>
<evidence type="ECO:0000256" key="9">
    <source>
        <dbReference type="SAM" id="Phobius"/>
    </source>
</evidence>
<name>A0A0F7SPU5_PHARH</name>
<organism evidence="10">
    <name type="scientific">Phaffia rhodozyma</name>
    <name type="common">Yeast</name>
    <name type="synonym">Xanthophyllomyces dendrorhous</name>
    <dbReference type="NCBI Taxonomy" id="264483"/>
    <lineage>
        <taxon>Eukaryota</taxon>
        <taxon>Fungi</taxon>
        <taxon>Dikarya</taxon>
        <taxon>Basidiomycota</taxon>
        <taxon>Agaricomycotina</taxon>
        <taxon>Tremellomycetes</taxon>
        <taxon>Cystofilobasidiales</taxon>
        <taxon>Mrakiaceae</taxon>
        <taxon>Phaffia</taxon>
    </lineage>
</organism>
<feature type="transmembrane region" description="Helical" evidence="9">
    <location>
        <begin position="81"/>
        <end position="111"/>
    </location>
</feature>
<dbReference type="Pfam" id="PF06728">
    <property type="entry name" value="PIG-U"/>
    <property type="match status" value="1"/>
</dbReference>
<dbReference type="GO" id="GO:0042765">
    <property type="term" value="C:GPI-anchor transamidase complex"/>
    <property type="evidence" value="ECO:0007669"/>
    <property type="project" value="InterPro"/>
</dbReference>
<evidence type="ECO:0000256" key="5">
    <source>
        <dbReference type="ARBA" id="ARBA00022692"/>
    </source>
</evidence>
<comment type="similarity">
    <text evidence="3">Belongs to the PIGU family.</text>
</comment>
<reference evidence="10" key="1">
    <citation type="submission" date="2014-08" db="EMBL/GenBank/DDBJ databases">
        <authorList>
            <person name="Sharma Rahul"/>
            <person name="Thines Marco"/>
        </authorList>
    </citation>
    <scope>NUCLEOTIDE SEQUENCE</scope>
</reference>
<dbReference type="AlphaFoldDB" id="A0A0F7SPU5"/>
<keyword evidence="7 9" id="KW-1133">Transmembrane helix</keyword>
<feature type="transmembrane region" description="Helical" evidence="9">
    <location>
        <begin position="148"/>
        <end position="172"/>
    </location>
</feature>
<dbReference type="UniPathway" id="UPA00196"/>
<evidence type="ECO:0000256" key="8">
    <source>
        <dbReference type="ARBA" id="ARBA00023136"/>
    </source>
</evidence>
<evidence type="ECO:0000256" key="2">
    <source>
        <dbReference type="ARBA" id="ARBA00004687"/>
    </source>
</evidence>
<comment type="subcellular location">
    <subcellularLocation>
        <location evidence="1">Endoplasmic reticulum membrane</location>
        <topology evidence="1">Multi-pass membrane protein</topology>
    </subcellularLocation>
</comment>
<feature type="transmembrane region" description="Helical" evidence="9">
    <location>
        <begin position="20"/>
        <end position="41"/>
    </location>
</feature>
<feature type="transmembrane region" description="Helical" evidence="9">
    <location>
        <begin position="357"/>
        <end position="380"/>
    </location>
</feature>
<evidence type="ECO:0000256" key="1">
    <source>
        <dbReference type="ARBA" id="ARBA00004477"/>
    </source>
</evidence>
<dbReference type="GO" id="GO:0016255">
    <property type="term" value="P:attachment of GPI anchor to protein"/>
    <property type="evidence" value="ECO:0007669"/>
    <property type="project" value="InterPro"/>
</dbReference>
<dbReference type="InterPro" id="IPR009600">
    <property type="entry name" value="PIG-U"/>
</dbReference>